<dbReference type="HOGENOM" id="CLU_653608_0_0_0"/>
<evidence type="ECO:0000259" key="2">
    <source>
        <dbReference type="Pfam" id="PF03781"/>
    </source>
</evidence>
<dbReference type="Pfam" id="PF03781">
    <property type="entry name" value="FGE-sulfatase"/>
    <property type="match status" value="1"/>
</dbReference>
<dbReference type="InterPro" id="IPR051043">
    <property type="entry name" value="Sulfatase_Mod_Factor_Kinase"/>
</dbReference>
<name>D5SN67_PLAL2</name>
<feature type="compositionally biased region" description="Low complexity" evidence="1">
    <location>
        <begin position="77"/>
        <end position="91"/>
    </location>
</feature>
<protein>
    <recommendedName>
        <fullName evidence="2">Sulfatase-modifying factor enzyme-like domain-containing protein</fullName>
    </recommendedName>
</protein>
<evidence type="ECO:0000313" key="4">
    <source>
        <dbReference type="Proteomes" id="UP000002220"/>
    </source>
</evidence>
<accession>D5SN67</accession>
<keyword evidence="4" id="KW-1185">Reference proteome</keyword>
<evidence type="ECO:0000313" key="3">
    <source>
        <dbReference type="EMBL" id="ADG65994.1"/>
    </source>
</evidence>
<gene>
    <name evidence="3" type="ordered locus">Plim_0142</name>
</gene>
<dbReference type="Proteomes" id="UP000002220">
    <property type="component" value="Chromosome"/>
</dbReference>
<reference evidence="3 4" key="1">
    <citation type="journal article" date="2010" name="Stand. Genomic Sci.">
        <title>Complete genome sequence of Planctomyces limnophilus type strain (Mu 290).</title>
        <authorList>
            <person name="Labutti K."/>
            <person name="Sikorski J."/>
            <person name="Schneider S."/>
            <person name="Nolan M."/>
            <person name="Lucas S."/>
            <person name="Glavina Del Rio T."/>
            <person name="Tice H."/>
            <person name="Cheng J.F."/>
            <person name="Goodwin L."/>
            <person name="Pitluck S."/>
            <person name="Liolios K."/>
            <person name="Ivanova N."/>
            <person name="Mavromatis K."/>
            <person name="Mikhailova N."/>
            <person name="Pati A."/>
            <person name="Chen A."/>
            <person name="Palaniappan K."/>
            <person name="Land M."/>
            <person name="Hauser L."/>
            <person name="Chang Y.J."/>
            <person name="Jeffries C.D."/>
            <person name="Tindall B.J."/>
            <person name="Rohde M."/>
            <person name="Goker M."/>
            <person name="Woyke T."/>
            <person name="Bristow J."/>
            <person name="Eisen J.A."/>
            <person name="Markowitz V."/>
            <person name="Hugenholtz P."/>
            <person name="Kyrpides N.C."/>
            <person name="Klenk H.P."/>
            <person name="Lapidus A."/>
        </authorList>
    </citation>
    <scope>NUCLEOTIDE SEQUENCE [LARGE SCALE GENOMIC DNA]</scope>
    <source>
        <strain evidence="4">ATCC 43296 / DSM 3776 / IFAM 1008 / 290</strain>
    </source>
</reference>
<feature type="domain" description="Sulfatase-modifying factor enzyme-like" evidence="2">
    <location>
        <begin position="202"/>
        <end position="369"/>
    </location>
</feature>
<dbReference type="eggNOG" id="COG1262">
    <property type="taxonomic scope" value="Bacteria"/>
</dbReference>
<dbReference type="OrthoDB" id="9812426at2"/>
<dbReference type="AlphaFoldDB" id="D5SN67"/>
<dbReference type="Gene3D" id="3.90.1580.10">
    <property type="entry name" value="paralog of FGE (formylglycine-generating enzyme)"/>
    <property type="match status" value="1"/>
</dbReference>
<dbReference type="STRING" id="521674.Plim_0142"/>
<dbReference type="GO" id="GO:0120147">
    <property type="term" value="F:formylglycine-generating oxidase activity"/>
    <property type="evidence" value="ECO:0007669"/>
    <property type="project" value="TreeGrafter"/>
</dbReference>
<dbReference type="PANTHER" id="PTHR23150">
    <property type="entry name" value="SULFATASE MODIFYING FACTOR 1, 2"/>
    <property type="match status" value="1"/>
</dbReference>
<evidence type="ECO:0000256" key="1">
    <source>
        <dbReference type="SAM" id="MobiDB-lite"/>
    </source>
</evidence>
<feature type="region of interest" description="Disordered" evidence="1">
    <location>
        <begin position="418"/>
        <end position="456"/>
    </location>
</feature>
<dbReference type="InterPro" id="IPR016187">
    <property type="entry name" value="CTDL_fold"/>
</dbReference>
<feature type="region of interest" description="Disordered" evidence="1">
    <location>
        <begin position="68"/>
        <end position="91"/>
    </location>
</feature>
<feature type="compositionally biased region" description="Pro residues" evidence="1">
    <location>
        <begin position="444"/>
        <end position="456"/>
    </location>
</feature>
<dbReference type="PANTHER" id="PTHR23150:SF19">
    <property type="entry name" value="FORMYLGLYCINE-GENERATING ENZYME"/>
    <property type="match status" value="1"/>
</dbReference>
<proteinExistence type="predicted"/>
<dbReference type="EMBL" id="CP001744">
    <property type="protein sequence ID" value="ADG65994.1"/>
    <property type="molecule type" value="Genomic_DNA"/>
</dbReference>
<organism evidence="3 4">
    <name type="scientific">Planctopirus limnophila (strain ATCC 43296 / DSM 3776 / IFAM 1008 / Mu 290)</name>
    <name type="common">Planctomyces limnophilus</name>
    <dbReference type="NCBI Taxonomy" id="521674"/>
    <lineage>
        <taxon>Bacteria</taxon>
        <taxon>Pseudomonadati</taxon>
        <taxon>Planctomycetota</taxon>
        <taxon>Planctomycetia</taxon>
        <taxon>Planctomycetales</taxon>
        <taxon>Planctomycetaceae</taxon>
        <taxon>Planctopirus</taxon>
    </lineage>
</organism>
<dbReference type="SUPFAM" id="SSF56436">
    <property type="entry name" value="C-type lectin-like"/>
    <property type="match status" value="1"/>
</dbReference>
<dbReference type="InterPro" id="IPR005532">
    <property type="entry name" value="SUMF_dom"/>
</dbReference>
<dbReference type="KEGG" id="plm:Plim_0142"/>
<sequence length="456" mass="48226">MAWLIEQAGSTNPTDSAARVANGWQGIRLCALLWLAPWLLSGCGGGTKPPAPAAPVAPPPVAIKTVKPAAPEPAENPPGEAAPVEGEATAGPAMAPPGEHPANVFDFVAPGSVNSVTSSTPLPHEIDQFVIAQVADQAGATSFVVTEIPATTETGSSIDASGNPANLQGNRLPIGFMSVPGTGLSPDGWPKRIICQYDGSLMAYIPPGPARLGSNDGPANARPEATVLLDGYYINVFETTVAEYKRYRDEMKAKNKNSFAAINETADPRQPVLGIPWGVASAYAKWSGRELPTEAEFEKAARGPDGFRAPWGNTRAIWPEPRTTKTLANVGKFSSDQSIYGIYDLAGNAHEWVADWHDDNSHAEAAKSRDGVKNWTGAKKPKITSQHTVKGCLSDWDVTAREGRLMTDKFPDVGFRTVLRVGGGNPGQPAATPPNTPNTKPANPNRPPNPPRNNAF</sequence>
<dbReference type="RefSeq" id="WP_013108425.1">
    <property type="nucleotide sequence ID" value="NC_014148.1"/>
</dbReference>
<dbReference type="InterPro" id="IPR042095">
    <property type="entry name" value="SUMF_sf"/>
</dbReference>